<dbReference type="Proteomes" id="UP000712281">
    <property type="component" value="Unassembled WGS sequence"/>
</dbReference>
<name>A0A8S9KWA9_BRACR</name>
<evidence type="ECO:0000256" key="2">
    <source>
        <dbReference type="SAM" id="MobiDB-lite"/>
    </source>
</evidence>
<comment type="caution">
    <text evidence="4">The sequence shown here is derived from an EMBL/GenBank/DDBJ whole genome shotgun (WGS) entry which is preliminary data.</text>
</comment>
<feature type="region of interest" description="Disordered" evidence="2">
    <location>
        <begin position="94"/>
        <end position="131"/>
    </location>
</feature>
<proteinExistence type="predicted"/>
<dbReference type="EMBL" id="QGKW02000717">
    <property type="protein sequence ID" value="KAF2597446.1"/>
    <property type="molecule type" value="Genomic_DNA"/>
</dbReference>
<gene>
    <name evidence="4" type="ORF">F2Q68_00009281</name>
</gene>
<dbReference type="GO" id="GO:0008270">
    <property type="term" value="F:zinc ion binding"/>
    <property type="evidence" value="ECO:0007669"/>
    <property type="project" value="UniProtKB-KW"/>
</dbReference>
<dbReference type="AlphaFoldDB" id="A0A8S9KWA9"/>
<feature type="domain" description="CCHC-type" evidence="3">
    <location>
        <begin position="136"/>
        <end position="149"/>
    </location>
</feature>
<keyword evidence="1" id="KW-0479">Metal-binding</keyword>
<protein>
    <recommendedName>
        <fullName evidence="3">CCHC-type domain-containing protein</fullName>
    </recommendedName>
</protein>
<organism evidence="4 5">
    <name type="scientific">Brassica cretica</name>
    <name type="common">Mustard</name>
    <dbReference type="NCBI Taxonomy" id="69181"/>
    <lineage>
        <taxon>Eukaryota</taxon>
        <taxon>Viridiplantae</taxon>
        <taxon>Streptophyta</taxon>
        <taxon>Embryophyta</taxon>
        <taxon>Tracheophyta</taxon>
        <taxon>Spermatophyta</taxon>
        <taxon>Magnoliopsida</taxon>
        <taxon>eudicotyledons</taxon>
        <taxon>Gunneridae</taxon>
        <taxon>Pentapetalae</taxon>
        <taxon>rosids</taxon>
        <taxon>malvids</taxon>
        <taxon>Brassicales</taxon>
        <taxon>Brassicaceae</taxon>
        <taxon>Brassiceae</taxon>
        <taxon>Brassica</taxon>
    </lineage>
</organism>
<feature type="compositionally biased region" description="Polar residues" evidence="2">
    <location>
        <begin position="176"/>
        <end position="208"/>
    </location>
</feature>
<dbReference type="InterPro" id="IPR001878">
    <property type="entry name" value="Znf_CCHC"/>
</dbReference>
<feature type="region of interest" description="Disordered" evidence="2">
    <location>
        <begin position="150"/>
        <end position="208"/>
    </location>
</feature>
<evidence type="ECO:0000313" key="5">
    <source>
        <dbReference type="Proteomes" id="UP000712281"/>
    </source>
</evidence>
<reference evidence="4" key="1">
    <citation type="submission" date="2019-12" db="EMBL/GenBank/DDBJ databases">
        <title>Genome sequencing and annotation of Brassica cretica.</title>
        <authorList>
            <person name="Studholme D.J."/>
            <person name="Sarris P.F."/>
        </authorList>
    </citation>
    <scope>NUCLEOTIDE SEQUENCE</scope>
    <source>
        <strain evidence="4">PFS-001/15</strain>
        <tissue evidence="4">Leaf</tissue>
    </source>
</reference>
<dbReference type="GO" id="GO:0003676">
    <property type="term" value="F:nucleic acid binding"/>
    <property type="evidence" value="ECO:0007669"/>
    <property type="project" value="InterPro"/>
</dbReference>
<keyword evidence="1" id="KW-0863">Zinc-finger</keyword>
<evidence type="ECO:0000259" key="3">
    <source>
        <dbReference type="PROSITE" id="PS50158"/>
    </source>
</evidence>
<dbReference type="PROSITE" id="PS50158">
    <property type="entry name" value="ZF_CCHC"/>
    <property type="match status" value="1"/>
</dbReference>
<accession>A0A8S9KWA9</accession>
<sequence length="208" mass="23837">MLTTYPLSTEIRPTKMAVRRNRLSTLEEILWWDLTGIPCCHAVCAIRENDMEVEDFIADYYLTSKWQDMYRHGLRPVNGPKFWTFSEGDLIEAPPYKRPPGRPKGKACIKGVMESPKKRKKHPETKVSRKGREMHCGLCGEKGHNSRKCLHESEENRVKRKRIKEGLASEEAQACEETQASEYVQETQAQQEQGPSTRAQTSQPGSDD</sequence>
<evidence type="ECO:0000256" key="1">
    <source>
        <dbReference type="PROSITE-ProRule" id="PRU00047"/>
    </source>
</evidence>
<evidence type="ECO:0000313" key="4">
    <source>
        <dbReference type="EMBL" id="KAF2597446.1"/>
    </source>
</evidence>
<keyword evidence="1" id="KW-0862">Zinc</keyword>